<accession>A9BA82</accession>
<sequence>MVEDLHNIKRGDYVLVQREADKDWYIAEIIACIEGPRIPEDWTFFQVHNIDTGFIELISTDYVKGIVKTRNTY</sequence>
<organism evidence="1 2">
    <name type="scientific">Prochlorococcus marinus (strain MIT 9211)</name>
    <dbReference type="NCBI Taxonomy" id="93059"/>
    <lineage>
        <taxon>Bacteria</taxon>
        <taxon>Bacillati</taxon>
        <taxon>Cyanobacteriota</taxon>
        <taxon>Cyanophyceae</taxon>
        <taxon>Synechococcales</taxon>
        <taxon>Prochlorococcaceae</taxon>
        <taxon>Prochlorococcus</taxon>
    </lineage>
</organism>
<dbReference type="Proteomes" id="UP000000788">
    <property type="component" value="Chromosome"/>
</dbReference>
<gene>
    <name evidence="1" type="ordered locus">P9211_08131</name>
</gene>
<evidence type="ECO:0008006" key="3">
    <source>
        <dbReference type="Google" id="ProtNLM"/>
    </source>
</evidence>
<dbReference type="Gene3D" id="2.30.30.140">
    <property type="match status" value="1"/>
</dbReference>
<dbReference type="HOGENOM" id="CLU_155948_0_0_3"/>
<dbReference type="EMBL" id="CP000878">
    <property type="protein sequence ID" value="ABX08744.1"/>
    <property type="molecule type" value="Genomic_DNA"/>
</dbReference>
<dbReference type="CDD" id="cd20379">
    <property type="entry name" value="Tudor_dTUD-like"/>
    <property type="match status" value="1"/>
</dbReference>
<proteinExistence type="predicted"/>
<evidence type="ECO:0000313" key="2">
    <source>
        <dbReference type="Proteomes" id="UP000000788"/>
    </source>
</evidence>
<dbReference type="InterPro" id="IPR021453">
    <property type="entry name" value="DUF3104"/>
</dbReference>
<protein>
    <recommendedName>
        <fullName evidence="3">DUF3104 domain-containing protein</fullName>
    </recommendedName>
</protein>
<keyword evidence="2" id="KW-1185">Reference proteome</keyword>
<reference evidence="1 2" key="1">
    <citation type="journal article" date="2007" name="PLoS Genet.">
        <title>Patterns and implications of gene gain and loss in the evolution of Prochlorococcus.</title>
        <authorList>
            <person name="Kettler G.C."/>
            <person name="Martiny A.C."/>
            <person name="Huang K."/>
            <person name="Zucker J."/>
            <person name="Coleman M.L."/>
            <person name="Rodrigue S."/>
            <person name="Chen F."/>
            <person name="Lapidus A."/>
            <person name="Ferriera S."/>
            <person name="Johnson J."/>
            <person name="Steglich C."/>
            <person name="Church G.M."/>
            <person name="Richardson P."/>
            <person name="Chisholm S.W."/>
        </authorList>
    </citation>
    <scope>NUCLEOTIDE SEQUENCE [LARGE SCALE GENOMIC DNA]</scope>
    <source>
        <strain evidence="2">MIT 9211</strain>
    </source>
</reference>
<dbReference type="KEGG" id="pmj:P9211_08131"/>
<name>A9BA82_PROM4</name>
<dbReference type="Pfam" id="PF11302">
    <property type="entry name" value="DUF3104"/>
    <property type="match status" value="1"/>
</dbReference>
<dbReference type="SUPFAM" id="SSF63748">
    <property type="entry name" value="Tudor/PWWP/MBT"/>
    <property type="match status" value="1"/>
</dbReference>
<dbReference type="AlphaFoldDB" id="A9BA82"/>
<evidence type="ECO:0000313" key="1">
    <source>
        <dbReference type="EMBL" id="ABX08744.1"/>
    </source>
</evidence>